<dbReference type="GO" id="GO:0004160">
    <property type="term" value="F:dihydroxy-acid dehydratase activity"/>
    <property type="evidence" value="ECO:0007669"/>
    <property type="project" value="UniProtKB-EC"/>
</dbReference>
<evidence type="ECO:0000256" key="1">
    <source>
        <dbReference type="ARBA" id="ARBA00006486"/>
    </source>
</evidence>
<name>A0ABZ1NPS0_STRVL</name>
<keyword evidence="7" id="KW-0100">Branched-chain amino acid biosynthesis</keyword>
<gene>
    <name evidence="10" type="primary">araD</name>
    <name evidence="10" type="ORF">OHB29_10725</name>
</gene>
<sequence>MSDEKRPEELRSHQWYGTEGLRTFSHRARTRQLGYLPEEHLGKPVIAILNTWSDINPCHVHLRDRAQAVKRGVWQAGGFPLEFPVSTLSETFQKPTPMLYRNMLAMETEELLRSYPVDGAVLMGGCDKSTPALLMGAASADLPTVFVPAGPMLPGHWRNEVLGSGTDMWKYWDEKRAGLIGDCEMQELESGLARSPGHCMTMGTASTLTAAAEALGVTVPGASSIPAVDSGHDRMAAAAGLRIVELVHKDRKLSDILTAEAFQDAVTTVLGLGGSTNAVIHLIAMAGRAGVRLTLDDFDRIARTVPVLANVRPGGQTYLMEDFHFAGGLPGFLSRITDLLHLDRPTVSYDTLREQLEGAQVHNDDVIRTRDNPVAQEGGVAVLRGNLCPDGAVIKHISAERHLLKHTGPAVVFDDYRTMQRTINDPSLGITPEHVLVLRNAGPKGGPGMPEYGMLPLPDYLLKQGVRDMVRISDARMSGTSYGACVLHVAPESYVGGPLALVRTGDSITLDVEARTLRLHVDDEELERRRADWTPPPTRYERGYGALYNEQITQADTGCDFEFLARAGKVQDPYAG</sequence>
<dbReference type="PANTHER" id="PTHR43183:SF2">
    <property type="entry name" value="DIHYDROXY-ACID DEHYDRATASE"/>
    <property type="match status" value="1"/>
</dbReference>
<dbReference type="EMBL" id="CP107906">
    <property type="protein sequence ID" value="WUG93466.1"/>
    <property type="molecule type" value="Genomic_DNA"/>
</dbReference>
<reference evidence="10 11" key="1">
    <citation type="submission" date="2022-10" db="EMBL/GenBank/DDBJ databases">
        <title>The complete genomes of actinobacterial strains from the NBC collection.</title>
        <authorList>
            <person name="Joergensen T.S."/>
            <person name="Alvarez Arevalo M."/>
            <person name="Sterndorff E.B."/>
            <person name="Faurdal D."/>
            <person name="Vuksanovic O."/>
            <person name="Mourched A.-S."/>
            <person name="Charusanti P."/>
            <person name="Shaw S."/>
            <person name="Blin K."/>
            <person name="Weber T."/>
        </authorList>
    </citation>
    <scope>NUCLEOTIDE SEQUENCE [LARGE SCALE GENOMIC DNA]</scope>
    <source>
        <strain evidence="10 11">NBC_00456</strain>
    </source>
</reference>
<keyword evidence="2" id="KW-0001">2Fe-2S</keyword>
<evidence type="ECO:0000256" key="2">
    <source>
        <dbReference type="ARBA" id="ARBA00022714"/>
    </source>
</evidence>
<keyword evidence="11" id="KW-1185">Reference proteome</keyword>
<evidence type="ECO:0000259" key="9">
    <source>
        <dbReference type="Pfam" id="PF24877"/>
    </source>
</evidence>
<evidence type="ECO:0000256" key="3">
    <source>
        <dbReference type="ARBA" id="ARBA00022723"/>
    </source>
</evidence>
<feature type="domain" description="Dihydroxy-acid/6-phosphogluconate dehydratase C-terminal" evidence="9">
    <location>
        <begin position="365"/>
        <end position="559"/>
    </location>
</feature>
<dbReference type="InterPro" id="IPR037237">
    <property type="entry name" value="IlvD/EDD_N"/>
</dbReference>
<dbReference type="SUPFAM" id="SSF143975">
    <property type="entry name" value="IlvD/EDD N-terminal domain-like"/>
    <property type="match status" value="1"/>
</dbReference>
<dbReference type="InterPro" id="IPR052352">
    <property type="entry name" value="Sugar_Degrad_Dehydratases"/>
</dbReference>
<dbReference type="NCBIfam" id="NF009559">
    <property type="entry name" value="PRK13016.1"/>
    <property type="match status" value="1"/>
</dbReference>
<dbReference type="SUPFAM" id="SSF52016">
    <property type="entry name" value="LeuD/IlvD-like"/>
    <property type="match status" value="1"/>
</dbReference>
<dbReference type="NCBIfam" id="NF004784">
    <property type="entry name" value="PRK06131.1"/>
    <property type="match status" value="1"/>
</dbReference>
<dbReference type="InterPro" id="IPR020558">
    <property type="entry name" value="DiOHA_6PGluconate_deHydtase_CS"/>
</dbReference>
<proteinExistence type="inferred from homology"/>
<dbReference type="InterPro" id="IPR000581">
    <property type="entry name" value="ILV_EDD_N"/>
</dbReference>
<dbReference type="EC" id="4.2.1.9" evidence="10"/>
<evidence type="ECO:0000256" key="5">
    <source>
        <dbReference type="ARBA" id="ARBA00023014"/>
    </source>
</evidence>
<dbReference type="InterPro" id="IPR056740">
    <property type="entry name" value="ILV_EDD_C"/>
</dbReference>
<organism evidence="10 11">
    <name type="scientific">Streptomyces violaceus</name>
    <name type="common">Streptomyces venezuelae</name>
    <dbReference type="NCBI Taxonomy" id="1936"/>
    <lineage>
        <taxon>Bacteria</taxon>
        <taxon>Bacillati</taxon>
        <taxon>Actinomycetota</taxon>
        <taxon>Actinomycetes</taxon>
        <taxon>Kitasatosporales</taxon>
        <taxon>Streptomycetaceae</taxon>
        <taxon>Streptomyces</taxon>
    </lineage>
</organism>
<keyword evidence="6 10" id="KW-0456">Lyase</keyword>
<evidence type="ECO:0000256" key="7">
    <source>
        <dbReference type="ARBA" id="ARBA00023304"/>
    </source>
</evidence>
<evidence type="ECO:0000259" key="8">
    <source>
        <dbReference type="Pfam" id="PF00920"/>
    </source>
</evidence>
<keyword evidence="3" id="KW-0479">Metal-binding</keyword>
<evidence type="ECO:0000313" key="11">
    <source>
        <dbReference type="Proteomes" id="UP001341259"/>
    </source>
</evidence>
<dbReference type="Pfam" id="PF00920">
    <property type="entry name" value="ILVD_EDD_N"/>
    <property type="match status" value="1"/>
</dbReference>
<comment type="similarity">
    <text evidence="1">Belongs to the IlvD/Edd family.</text>
</comment>
<accession>A0ABZ1NPS0</accession>
<feature type="domain" description="Dihydroxy-acid/6-phosphogluconate dehydratase N-terminal" evidence="8">
    <location>
        <begin position="43"/>
        <end position="354"/>
    </location>
</feature>
<dbReference type="Gene3D" id="3.50.30.80">
    <property type="entry name" value="IlvD/EDD C-terminal domain-like"/>
    <property type="match status" value="1"/>
</dbReference>
<dbReference type="Pfam" id="PF24877">
    <property type="entry name" value="ILV_EDD_C"/>
    <property type="match status" value="1"/>
</dbReference>
<evidence type="ECO:0000313" key="10">
    <source>
        <dbReference type="EMBL" id="WUG93466.1"/>
    </source>
</evidence>
<dbReference type="PROSITE" id="PS00886">
    <property type="entry name" value="ILVD_EDD_1"/>
    <property type="match status" value="1"/>
</dbReference>
<keyword evidence="4" id="KW-0408">Iron</keyword>
<dbReference type="Proteomes" id="UP001341259">
    <property type="component" value="Chromosome"/>
</dbReference>
<evidence type="ECO:0000256" key="4">
    <source>
        <dbReference type="ARBA" id="ARBA00023004"/>
    </source>
</evidence>
<evidence type="ECO:0000256" key="6">
    <source>
        <dbReference type="ARBA" id="ARBA00023239"/>
    </source>
</evidence>
<keyword evidence="5" id="KW-0411">Iron-sulfur</keyword>
<protein>
    <submittedName>
        <fullName evidence="10">L-arabinonate dehydratase</fullName>
        <ecNumber evidence="10">4.2.1.9</ecNumber>
    </submittedName>
</protein>
<keyword evidence="7" id="KW-0028">Amino-acid biosynthesis</keyword>
<dbReference type="PANTHER" id="PTHR43183">
    <property type="entry name" value="HYPOTHETICAL DIHYDROXYACID DEHYDRATASE (EUROFUNG)-RELATED"/>
    <property type="match status" value="1"/>
</dbReference>
<dbReference type="NCBIfam" id="NF009560">
    <property type="entry name" value="PRK13017.1"/>
    <property type="match status" value="1"/>
</dbReference>
<dbReference type="InterPro" id="IPR042096">
    <property type="entry name" value="Dihydro-acid_dehy_C"/>
</dbReference>
<dbReference type="RefSeq" id="WP_328337770.1">
    <property type="nucleotide sequence ID" value="NZ_CP107906.1"/>
</dbReference>